<dbReference type="EMBL" id="JBHRXZ010000003">
    <property type="protein sequence ID" value="MFC3606570.1"/>
    <property type="molecule type" value="Genomic_DNA"/>
</dbReference>
<organism evidence="2 3">
    <name type="scientific">Stutzerimonas tarimensis</name>
    <dbReference type="NCBI Taxonomy" id="1507735"/>
    <lineage>
        <taxon>Bacteria</taxon>
        <taxon>Pseudomonadati</taxon>
        <taxon>Pseudomonadota</taxon>
        <taxon>Gammaproteobacteria</taxon>
        <taxon>Pseudomonadales</taxon>
        <taxon>Pseudomonadaceae</taxon>
        <taxon>Stutzerimonas</taxon>
    </lineage>
</organism>
<feature type="chain" id="PRO_5046909781" description="Tetratricopeptide repeat protein" evidence="1">
    <location>
        <begin position="18"/>
        <end position="363"/>
    </location>
</feature>
<gene>
    <name evidence="2" type="ORF">ACFOMF_02050</name>
</gene>
<evidence type="ECO:0000256" key="1">
    <source>
        <dbReference type="SAM" id="SignalP"/>
    </source>
</evidence>
<name>A0ABV7T2R4_9GAMM</name>
<protein>
    <recommendedName>
        <fullName evidence="4">Tetratricopeptide repeat protein</fullName>
    </recommendedName>
</protein>
<feature type="signal peptide" evidence="1">
    <location>
        <begin position="1"/>
        <end position="17"/>
    </location>
</feature>
<sequence length="363" mass="41060">MRRMLLVLLLAAGPLQAAQSIDPVVFQALQEAQRAQQKGDYGAARRSLEKTSPREGSLEDALICRSRGYLAWAEGDNRRALEWLEKSYATGKLDDQAQAEERLNLARLNLVEGRYRRVVKLLSPLPEKAPEEQLKMLVQAYQGLAQHDRALPLAERYVRANPNAEDTWLQLLVAGNASLKRYAEAERWQRQLLLRTPDQTRAWWQLAGLQQMAGEEQRALATLRTARTKGLNFTEGELDNLVLMASAAEQPWQGARLLEGMIAEGLLQLSPARQERLGVLWWQARERARAASAYRELAGRTGQAGHWMNVAQLELEQANWRAGLDALGQAERAGADHQTVRDWRQWAESEMGMDKLPQFAQRP</sequence>
<evidence type="ECO:0000313" key="2">
    <source>
        <dbReference type="EMBL" id="MFC3606570.1"/>
    </source>
</evidence>
<reference evidence="3" key="1">
    <citation type="journal article" date="2019" name="Int. J. Syst. Evol. Microbiol.">
        <title>The Global Catalogue of Microorganisms (GCM) 10K type strain sequencing project: providing services to taxonomists for standard genome sequencing and annotation.</title>
        <authorList>
            <consortium name="The Broad Institute Genomics Platform"/>
            <consortium name="The Broad Institute Genome Sequencing Center for Infectious Disease"/>
            <person name="Wu L."/>
            <person name="Ma J."/>
        </authorList>
    </citation>
    <scope>NUCLEOTIDE SEQUENCE [LARGE SCALE GENOMIC DNA]</scope>
    <source>
        <strain evidence="3">KCTC 42447</strain>
    </source>
</reference>
<accession>A0ABV7T2R4</accession>
<dbReference type="SUPFAM" id="SSF48452">
    <property type="entry name" value="TPR-like"/>
    <property type="match status" value="1"/>
</dbReference>
<dbReference type="Gene3D" id="1.25.40.10">
    <property type="entry name" value="Tetratricopeptide repeat domain"/>
    <property type="match status" value="2"/>
</dbReference>
<dbReference type="RefSeq" id="WP_386360727.1">
    <property type="nucleotide sequence ID" value="NZ_JBHRXZ010000003.1"/>
</dbReference>
<evidence type="ECO:0000313" key="3">
    <source>
        <dbReference type="Proteomes" id="UP001595630"/>
    </source>
</evidence>
<evidence type="ECO:0008006" key="4">
    <source>
        <dbReference type="Google" id="ProtNLM"/>
    </source>
</evidence>
<proteinExistence type="predicted"/>
<dbReference type="InterPro" id="IPR011990">
    <property type="entry name" value="TPR-like_helical_dom_sf"/>
</dbReference>
<dbReference type="Proteomes" id="UP001595630">
    <property type="component" value="Unassembled WGS sequence"/>
</dbReference>
<keyword evidence="1" id="KW-0732">Signal</keyword>
<comment type="caution">
    <text evidence="2">The sequence shown here is derived from an EMBL/GenBank/DDBJ whole genome shotgun (WGS) entry which is preliminary data.</text>
</comment>
<keyword evidence="3" id="KW-1185">Reference proteome</keyword>